<feature type="domain" description="Tetrapyrrole biosynthesis uroporphyrinogen III synthase" evidence="8">
    <location>
        <begin position="268"/>
        <end position="492"/>
    </location>
</feature>
<dbReference type="FunFam" id="3.40.1010.10:FF:000001">
    <property type="entry name" value="Siroheme synthase"/>
    <property type="match status" value="1"/>
</dbReference>
<evidence type="ECO:0000259" key="7">
    <source>
        <dbReference type="Pfam" id="PF00590"/>
    </source>
</evidence>
<evidence type="ECO:0000256" key="3">
    <source>
        <dbReference type="ARBA" id="ARBA00022679"/>
    </source>
</evidence>
<dbReference type="InterPro" id="IPR006366">
    <property type="entry name" value="CobA/CysG_C"/>
</dbReference>
<keyword evidence="4" id="KW-0949">S-adenosyl-L-methionine</keyword>
<dbReference type="PROSITE" id="PS00840">
    <property type="entry name" value="SUMT_2"/>
    <property type="match status" value="1"/>
</dbReference>
<evidence type="ECO:0000256" key="6">
    <source>
        <dbReference type="RuleBase" id="RU003960"/>
    </source>
</evidence>
<organism evidence="9 10">
    <name type="scientific">Butyricicoccus porcorum</name>
    <dbReference type="NCBI Taxonomy" id="1945634"/>
    <lineage>
        <taxon>Bacteria</taxon>
        <taxon>Bacillati</taxon>
        <taxon>Bacillota</taxon>
        <taxon>Clostridia</taxon>
        <taxon>Eubacteriales</taxon>
        <taxon>Butyricicoccaceae</taxon>
        <taxon>Butyricicoccus</taxon>
    </lineage>
</organism>
<dbReference type="Pfam" id="PF02602">
    <property type="entry name" value="HEM4"/>
    <property type="match status" value="1"/>
</dbReference>
<dbReference type="InterPro" id="IPR003754">
    <property type="entry name" value="4pyrrol_synth_uPrphyn_synth"/>
</dbReference>
<keyword evidence="5" id="KW-0627">Porphyrin biosynthesis</keyword>
<dbReference type="FunFam" id="3.30.950.10:FF:000001">
    <property type="entry name" value="Siroheme synthase"/>
    <property type="match status" value="1"/>
</dbReference>
<dbReference type="Gene3D" id="3.40.50.10090">
    <property type="match status" value="2"/>
</dbReference>
<dbReference type="PANTHER" id="PTHR45790">
    <property type="entry name" value="SIROHEME SYNTHASE-RELATED"/>
    <property type="match status" value="1"/>
</dbReference>
<dbReference type="PANTHER" id="PTHR45790:SF3">
    <property type="entry name" value="S-ADENOSYL-L-METHIONINE-DEPENDENT UROPORPHYRINOGEN III METHYLTRANSFERASE, CHLOROPLASTIC"/>
    <property type="match status" value="1"/>
</dbReference>
<dbReference type="AlphaFoldDB" id="A0A252F2N0"/>
<proteinExistence type="inferred from homology"/>
<gene>
    <name evidence="9" type="ORF">CBW42_10015</name>
</gene>
<dbReference type="InterPro" id="IPR036108">
    <property type="entry name" value="4pyrrol_syn_uPrphyn_synt_sf"/>
</dbReference>
<protein>
    <recommendedName>
        <fullName evidence="1">uroporphyrinogen-III C-methyltransferase</fullName>
        <ecNumber evidence="1">2.1.1.107</ecNumber>
    </recommendedName>
</protein>
<dbReference type="SUPFAM" id="SSF53790">
    <property type="entry name" value="Tetrapyrrole methylase"/>
    <property type="match status" value="1"/>
</dbReference>
<comment type="similarity">
    <text evidence="6">Belongs to the precorrin methyltransferase family.</text>
</comment>
<dbReference type="Gene3D" id="3.40.1010.10">
    <property type="entry name" value="Cobalt-precorrin-4 Transmethylase, Domain 1"/>
    <property type="match status" value="1"/>
</dbReference>
<dbReference type="Gene3D" id="3.30.950.10">
    <property type="entry name" value="Methyltransferase, Cobalt-precorrin-4 Transmethylase, Domain 2"/>
    <property type="match status" value="1"/>
</dbReference>
<dbReference type="Proteomes" id="UP000194903">
    <property type="component" value="Unassembled WGS sequence"/>
</dbReference>
<dbReference type="EC" id="2.1.1.107" evidence="1"/>
<dbReference type="InterPro" id="IPR003043">
    <property type="entry name" value="Uropor_MeTrfase_CS"/>
</dbReference>
<dbReference type="InterPro" id="IPR014776">
    <property type="entry name" value="4pyrrole_Mease_sub2"/>
</dbReference>
<dbReference type="CDD" id="cd11642">
    <property type="entry name" value="SUMT"/>
    <property type="match status" value="1"/>
</dbReference>
<comment type="caution">
    <text evidence="9">The sequence shown here is derived from an EMBL/GenBank/DDBJ whole genome shotgun (WGS) entry which is preliminary data.</text>
</comment>
<dbReference type="GO" id="GO:0019354">
    <property type="term" value="P:siroheme biosynthetic process"/>
    <property type="evidence" value="ECO:0007669"/>
    <property type="project" value="InterPro"/>
</dbReference>
<name>A0A252F2N0_9FIRM</name>
<dbReference type="InterPro" id="IPR035996">
    <property type="entry name" value="4pyrrol_Methylase_sf"/>
</dbReference>
<dbReference type="GO" id="GO:0032259">
    <property type="term" value="P:methylation"/>
    <property type="evidence" value="ECO:0007669"/>
    <property type="project" value="UniProtKB-KW"/>
</dbReference>
<dbReference type="PROSITE" id="PS00839">
    <property type="entry name" value="SUMT_1"/>
    <property type="match status" value="1"/>
</dbReference>
<dbReference type="CDD" id="cd06578">
    <property type="entry name" value="HemD"/>
    <property type="match status" value="1"/>
</dbReference>
<evidence type="ECO:0000259" key="8">
    <source>
        <dbReference type="Pfam" id="PF02602"/>
    </source>
</evidence>
<dbReference type="InterPro" id="IPR000878">
    <property type="entry name" value="4pyrrol_Mease"/>
</dbReference>
<evidence type="ECO:0000256" key="5">
    <source>
        <dbReference type="ARBA" id="ARBA00023244"/>
    </source>
</evidence>
<reference evidence="9 10" key="1">
    <citation type="submission" date="2017-05" db="EMBL/GenBank/DDBJ databases">
        <title>Butyricicoccus porcorum sp. nov. a butyrate-producing bacterium from the swine intestinal tract.</title>
        <authorList>
            <person name="Trachsel J."/>
            <person name="Humphrey S."/>
            <person name="Allen H.K."/>
        </authorList>
    </citation>
    <scope>NUCLEOTIDE SEQUENCE [LARGE SCALE GENOMIC DNA]</scope>
    <source>
        <strain evidence="9">BB10</strain>
    </source>
</reference>
<evidence type="ECO:0000256" key="1">
    <source>
        <dbReference type="ARBA" id="ARBA00012162"/>
    </source>
</evidence>
<dbReference type="GO" id="GO:0004852">
    <property type="term" value="F:uroporphyrinogen-III synthase activity"/>
    <property type="evidence" value="ECO:0007669"/>
    <property type="project" value="InterPro"/>
</dbReference>
<dbReference type="NCBIfam" id="TIGR01469">
    <property type="entry name" value="cobA_cysG_Cterm"/>
    <property type="match status" value="1"/>
</dbReference>
<dbReference type="InterPro" id="IPR014777">
    <property type="entry name" value="4pyrrole_Mease_sub1"/>
</dbReference>
<dbReference type="Pfam" id="PF00590">
    <property type="entry name" value="TP_methylase"/>
    <property type="match status" value="1"/>
</dbReference>
<keyword evidence="3 6" id="KW-0808">Transferase</keyword>
<accession>A0A252F2N0</accession>
<keyword evidence="2 6" id="KW-0489">Methyltransferase</keyword>
<dbReference type="GO" id="GO:0004851">
    <property type="term" value="F:uroporphyrin-III C-methyltransferase activity"/>
    <property type="evidence" value="ECO:0007669"/>
    <property type="project" value="UniProtKB-EC"/>
</dbReference>
<dbReference type="EMBL" id="NHOC01000008">
    <property type="protein sequence ID" value="OUM20065.1"/>
    <property type="molecule type" value="Genomic_DNA"/>
</dbReference>
<dbReference type="OrthoDB" id="9815856at2"/>
<evidence type="ECO:0000256" key="2">
    <source>
        <dbReference type="ARBA" id="ARBA00022603"/>
    </source>
</evidence>
<evidence type="ECO:0000313" key="9">
    <source>
        <dbReference type="EMBL" id="OUM20065.1"/>
    </source>
</evidence>
<dbReference type="NCBIfam" id="NF004790">
    <property type="entry name" value="PRK06136.1"/>
    <property type="match status" value="1"/>
</dbReference>
<dbReference type="InterPro" id="IPR050161">
    <property type="entry name" value="Siro_Cobalamin_biosynth"/>
</dbReference>
<keyword evidence="10" id="KW-1185">Reference proteome</keyword>
<dbReference type="SUPFAM" id="SSF69618">
    <property type="entry name" value="HemD-like"/>
    <property type="match status" value="1"/>
</dbReference>
<evidence type="ECO:0000313" key="10">
    <source>
        <dbReference type="Proteomes" id="UP000194903"/>
    </source>
</evidence>
<evidence type="ECO:0000256" key="4">
    <source>
        <dbReference type="ARBA" id="ARBA00022691"/>
    </source>
</evidence>
<sequence>MTMGHVTLVGAGPGDPGLLTVKGRQAIAEADVVVYDRLVGPEILALMPNHAEQIDVGKRSCHHPVPQPRINEILLEKAREGKNVVRLKGGDCFLFGRGGEELELLAENGIDFDVIPGVTSALAVPAYAGIPVTHRDFTSSVHIITGHAKKNGELHIDFDALVRHGGTLVFLMSVTSTPAILDRLMQAGMSPDLPAAMVERGTLPRQRKLVATVGTLAQRMREMGISSPAILIVGAVCALSDRFDWYDTLPLHGVTVAVTRPRQRAGTLTDRLRRLGADVLSYPCIETQDIWPNMPVVEALASLEQYSWLVLTSPAGVDTLARLLDAAEMDARSLAHLKLAVIGAGTAKKLREHGLRADYVPDVYDSVHLAEGLIRLVRDGERVLLLRAEIGTPELPALLSEACVAFDDVAIYRTVYRSERSEELAGLLARGAVDYVTFTSASTVHGFVGSLSADTDLTSFTALCIGPSTQKAAQQAGMHTITAANATIDAMIDTLREHCAARD</sequence>
<feature type="domain" description="Tetrapyrrole methylase" evidence="7">
    <location>
        <begin position="6"/>
        <end position="216"/>
    </location>
</feature>